<dbReference type="AlphaFoldDB" id="A0A2S7KW98"/>
<protein>
    <submittedName>
        <fullName evidence="1">Uncharacterized protein</fullName>
    </submittedName>
</protein>
<name>A0A2S7KW98_9FLAO</name>
<sequence length="118" mass="13914">MSEIFNAKEEISLFCKTRRDYQKFRAIGDIYYSEKYDFLFSFSFIKDTPISLSNANYSYTLIQNSNQFKELIEELSPYSRNTELDIFKCFSKVVLPAYVKLITRTLVNDSTTSQIKYS</sequence>
<reference evidence="1 2" key="1">
    <citation type="submission" date="2016-11" db="EMBL/GenBank/DDBJ databases">
        <title>Trade-off between light-utilization and light-protection in marine flavobacteria.</title>
        <authorList>
            <person name="Kumagai Y."/>
        </authorList>
    </citation>
    <scope>NUCLEOTIDE SEQUENCE [LARGE SCALE GENOMIC DNA]</scope>
    <source>
        <strain evidence="1 2">ATCC 700397</strain>
    </source>
</reference>
<comment type="caution">
    <text evidence="1">The sequence shown here is derived from an EMBL/GenBank/DDBJ whole genome shotgun (WGS) entry which is preliminary data.</text>
</comment>
<dbReference type="EMBL" id="MQUA01000013">
    <property type="protein sequence ID" value="PQB06890.1"/>
    <property type="molecule type" value="Genomic_DNA"/>
</dbReference>
<evidence type="ECO:0000313" key="2">
    <source>
        <dbReference type="Proteomes" id="UP000239522"/>
    </source>
</evidence>
<accession>A0A2S7KW98</accession>
<organism evidence="1 2">
    <name type="scientific">Polaribacter filamentus</name>
    <dbReference type="NCBI Taxonomy" id="53483"/>
    <lineage>
        <taxon>Bacteria</taxon>
        <taxon>Pseudomonadati</taxon>
        <taxon>Bacteroidota</taxon>
        <taxon>Flavobacteriia</taxon>
        <taxon>Flavobacteriales</taxon>
        <taxon>Flavobacteriaceae</taxon>
    </lineage>
</organism>
<proteinExistence type="predicted"/>
<dbReference type="Proteomes" id="UP000239522">
    <property type="component" value="Unassembled WGS sequence"/>
</dbReference>
<gene>
    <name evidence="1" type="ORF">BST83_06790</name>
</gene>
<dbReference type="RefSeq" id="WP_104809131.1">
    <property type="nucleotide sequence ID" value="NZ_MQUA01000013.1"/>
</dbReference>
<evidence type="ECO:0000313" key="1">
    <source>
        <dbReference type="EMBL" id="PQB06890.1"/>
    </source>
</evidence>
<keyword evidence="2" id="KW-1185">Reference proteome</keyword>